<gene>
    <name evidence="1" type="ORF">PLXY2_LOCUS2910</name>
</gene>
<dbReference type="AlphaFoldDB" id="A0A8S4DUD4"/>
<sequence length="154" mass="17009">MAFAAARMILKDKRRKASKEDFRDPRNRSKAVFSKCNSTCTLDIFLSTNCCLTSSIIKVATDFEYLLDESTNTTYEYSFESTNLVVKPSQRPSGSLKTSDSRVAHLPDNSLSTSLVGVHQPALGQCGGLALNPYFTGRTREPQQTSPLNVICCE</sequence>
<evidence type="ECO:0000313" key="2">
    <source>
        <dbReference type="Proteomes" id="UP000653454"/>
    </source>
</evidence>
<protein>
    <submittedName>
        <fullName evidence="1">(diamondback moth) hypothetical protein</fullName>
    </submittedName>
</protein>
<dbReference type="EMBL" id="CAJHNJ030000007">
    <property type="protein sequence ID" value="CAG9103058.1"/>
    <property type="molecule type" value="Genomic_DNA"/>
</dbReference>
<dbReference type="Proteomes" id="UP000653454">
    <property type="component" value="Unassembled WGS sequence"/>
</dbReference>
<comment type="caution">
    <text evidence="1">The sequence shown here is derived from an EMBL/GenBank/DDBJ whole genome shotgun (WGS) entry which is preliminary data.</text>
</comment>
<accession>A0A8S4DUD4</accession>
<keyword evidence="2" id="KW-1185">Reference proteome</keyword>
<reference evidence="1" key="1">
    <citation type="submission" date="2020-11" db="EMBL/GenBank/DDBJ databases">
        <authorList>
            <person name="Whiteford S."/>
        </authorList>
    </citation>
    <scope>NUCLEOTIDE SEQUENCE</scope>
</reference>
<organism evidence="1 2">
    <name type="scientific">Plutella xylostella</name>
    <name type="common">Diamondback moth</name>
    <name type="synonym">Plutella maculipennis</name>
    <dbReference type="NCBI Taxonomy" id="51655"/>
    <lineage>
        <taxon>Eukaryota</taxon>
        <taxon>Metazoa</taxon>
        <taxon>Ecdysozoa</taxon>
        <taxon>Arthropoda</taxon>
        <taxon>Hexapoda</taxon>
        <taxon>Insecta</taxon>
        <taxon>Pterygota</taxon>
        <taxon>Neoptera</taxon>
        <taxon>Endopterygota</taxon>
        <taxon>Lepidoptera</taxon>
        <taxon>Glossata</taxon>
        <taxon>Ditrysia</taxon>
        <taxon>Yponomeutoidea</taxon>
        <taxon>Plutellidae</taxon>
        <taxon>Plutella</taxon>
    </lineage>
</organism>
<evidence type="ECO:0000313" key="1">
    <source>
        <dbReference type="EMBL" id="CAG9103058.1"/>
    </source>
</evidence>
<proteinExistence type="predicted"/>
<name>A0A8S4DUD4_PLUXY</name>